<gene>
    <name evidence="1" type="ORF">D3H34_22490</name>
</gene>
<proteinExistence type="predicted"/>
<evidence type="ECO:0000313" key="2">
    <source>
        <dbReference type="Proteomes" id="UP000265619"/>
    </source>
</evidence>
<sequence length="79" mass="8670">MDDQWQAIRADILDIADGDSTRWVRIKTLVSHAYRRGLTTNTGPVLANTLEWAEQQGLVEVRAGPPELGLARLTVAGTI</sequence>
<dbReference type="EMBL" id="QXMN01000033">
    <property type="protein sequence ID" value="RIX76317.1"/>
    <property type="molecule type" value="Genomic_DNA"/>
</dbReference>
<comment type="caution">
    <text evidence="1">The sequence shown here is derived from an EMBL/GenBank/DDBJ whole genome shotgun (WGS) entry which is preliminary data.</text>
</comment>
<name>A0A9X8GTF2_9BURK</name>
<keyword evidence="2" id="KW-1185">Reference proteome</keyword>
<dbReference type="Proteomes" id="UP000265619">
    <property type="component" value="Unassembled WGS sequence"/>
</dbReference>
<reference evidence="1 2" key="1">
    <citation type="submission" date="2018-09" db="EMBL/GenBank/DDBJ databases">
        <title>Acidovorax cavernicola nov. sp. isolated from Gruta de las Maravillas (Aracena, Spain).</title>
        <authorList>
            <person name="Jurado V."/>
            <person name="Gutierrez-Patricio S."/>
            <person name="Gonzalez-Pimentel J.L."/>
            <person name="Miller A.Z."/>
            <person name="Laiz L."/>
            <person name="Saiz-Jimenez C."/>
        </authorList>
    </citation>
    <scope>NUCLEOTIDE SEQUENCE [LARGE SCALE GENOMIC DNA]</scope>
    <source>
        <strain evidence="1 2">1011MAR4D40.2</strain>
    </source>
</reference>
<dbReference type="RefSeq" id="WP_119556469.1">
    <property type="nucleotide sequence ID" value="NZ_QXMN01000033.1"/>
</dbReference>
<accession>A0A9X8GTF2</accession>
<dbReference type="AlphaFoldDB" id="A0A9X8GTF2"/>
<protein>
    <submittedName>
        <fullName evidence="1">Uncharacterized protein</fullName>
    </submittedName>
</protein>
<evidence type="ECO:0000313" key="1">
    <source>
        <dbReference type="EMBL" id="RIX76317.1"/>
    </source>
</evidence>
<organism evidence="1 2">
    <name type="scientific">Acidovorax cavernicola</name>
    <dbReference type="NCBI Taxonomy" id="1675792"/>
    <lineage>
        <taxon>Bacteria</taxon>
        <taxon>Pseudomonadati</taxon>
        <taxon>Pseudomonadota</taxon>
        <taxon>Betaproteobacteria</taxon>
        <taxon>Burkholderiales</taxon>
        <taxon>Comamonadaceae</taxon>
        <taxon>Acidovorax</taxon>
    </lineage>
</organism>